<feature type="binding site" description="axial binding residue" evidence="11">
    <location>
        <position position="386"/>
    </location>
    <ligand>
        <name>heme</name>
        <dbReference type="ChEBI" id="CHEBI:30413"/>
    </ligand>
    <ligandPart>
        <name>Fe</name>
        <dbReference type="ChEBI" id="CHEBI:18248"/>
    </ligandPart>
</feature>
<dbReference type="Proteomes" id="UP001206925">
    <property type="component" value="Unassembled WGS sequence"/>
</dbReference>
<dbReference type="AlphaFoldDB" id="A0AAD5D2W6"/>
<evidence type="ECO:0000313" key="14">
    <source>
        <dbReference type="Proteomes" id="UP001206925"/>
    </source>
</evidence>
<name>A0AAD5D2W6_AMBAR</name>
<evidence type="ECO:0000256" key="8">
    <source>
        <dbReference type="ARBA" id="ARBA00023004"/>
    </source>
</evidence>
<evidence type="ECO:0000256" key="3">
    <source>
        <dbReference type="ARBA" id="ARBA00022617"/>
    </source>
</evidence>
<dbReference type="EMBL" id="JAMZMK010005516">
    <property type="protein sequence ID" value="KAI7753181.1"/>
    <property type="molecule type" value="Genomic_DNA"/>
</dbReference>
<comment type="cofactor">
    <cofactor evidence="11">
        <name>heme</name>
        <dbReference type="ChEBI" id="CHEBI:30413"/>
    </cofactor>
</comment>
<dbReference type="GO" id="GO:0020037">
    <property type="term" value="F:heme binding"/>
    <property type="evidence" value="ECO:0007669"/>
    <property type="project" value="InterPro"/>
</dbReference>
<feature type="non-terminal residue" evidence="13">
    <location>
        <position position="438"/>
    </location>
</feature>
<dbReference type="PANTHER" id="PTHR24282">
    <property type="entry name" value="CYTOCHROME P450 FAMILY MEMBER"/>
    <property type="match status" value="1"/>
</dbReference>
<dbReference type="Pfam" id="PF00067">
    <property type="entry name" value="p450"/>
    <property type="match status" value="2"/>
</dbReference>
<evidence type="ECO:0000256" key="1">
    <source>
        <dbReference type="ARBA" id="ARBA00004370"/>
    </source>
</evidence>
<organism evidence="13 14">
    <name type="scientific">Ambrosia artemisiifolia</name>
    <name type="common">Common ragweed</name>
    <dbReference type="NCBI Taxonomy" id="4212"/>
    <lineage>
        <taxon>Eukaryota</taxon>
        <taxon>Viridiplantae</taxon>
        <taxon>Streptophyta</taxon>
        <taxon>Embryophyta</taxon>
        <taxon>Tracheophyta</taxon>
        <taxon>Spermatophyta</taxon>
        <taxon>Magnoliopsida</taxon>
        <taxon>eudicotyledons</taxon>
        <taxon>Gunneridae</taxon>
        <taxon>Pentapetalae</taxon>
        <taxon>asterids</taxon>
        <taxon>campanulids</taxon>
        <taxon>Asterales</taxon>
        <taxon>Asteraceae</taxon>
        <taxon>Asteroideae</taxon>
        <taxon>Heliantheae alliance</taxon>
        <taxon>Heliantheae</taxon>
        <taxon>Ambrosia</taxon>
    </lineage>
</organism>
<evidence type="ECO:0000256" key="5">
    <source>
        <dbReference type="ARBA" id="ARBA00022723"/>
    </source>
</evidence>
<dbReference type="InterPro" id="IPR001128">
    <property type="entry name" value="Cyt_P450"/>
</dbReference>
<keyword evidence="5 11" id="KW-0479">Metal-binding</keyword>
<keyword evidence="10" id="KW-0472">Membrane</keyword>
<evidence type="ECO:0000256" key="2">
    <source>
        <dbReference type="ARBA" id="ARBA00010617"/>
    </source>
</evidence>
<evidence type="ECO:0000256" key="9">
    <source>
        <dbReference type="ARBA" id="ARBA00023033"/>
    </source>
</evidence>
<dbReference type="InterPro" id="IPR017972">
    <property type="entry name" value="Cyt_P450_CS"/>
</dbReference>
<evidence type="ECO:0000256" key="7">
    <source>
        <dbReference type="ARBA" id="ARBA00023002"/>
    </source>
</evidence>
<dbReference type="InterPro" id="IPR036396">
    <property type="entry name" value="Cyt_P450_sf"/>
</dbReference>
<comment type="caution">
    <text evidence="13">The sequence shown here is derived from an EMBL/GenBank/DDBJ whole genome shotgun (WGS) entry which is preliminary data.</text>
</comment>
<dbReference type="PROSITE" id="PS00086">
    <property type="entry name" value="CYTOCHROME_P450"/>
    <property type="match status" value="1"/>
</dbReference>
<sequence length="438" mass="50763">FKDHCLFYHTQAMQITEVFGVPEVATILVFYIIWRISNWLWFKPKKIEQCLRDQGLTDVKEMEQMQNEVTSKPMNLSHDISSRVMPFFYKSWVSSHGNNFFTWIGTTPVVHVTEPTLVREALVNYRKYIKVTGNPLRKSLATGLFFAEGDEWAKHRKIINPAFHVEKLKHMESSFYETCSEMMDKWEELMTGENSCEVDIVPYFCSFSEQAEMMDKIDKSLYVPGSRFLPTRNNKRIKEIAQEVRAIIYSIIDKRVAAMKSGEITSKDDLLGMLLESNNKEIKEGGNKNFGLSNEDIFEECKLFYFAGYHRICIYLDYDFTKPSQGLANTLYPVAATTRRLIHEEVKLGNLTLPARTIIQLNNLLFYHDKKTWVLYLPFGTGPRICIGQNFAMLEMKMALAMILQRFSFDLSPSYSHAPQTVLSLQPQFGAHLILHKL</sequence>
<keyword evidence="8 11" id="KW-0408">Iron</keyword>
<keyword evidence="4" id="KW-0812">Transmembrane</keyword>
<evidence type="ECO:0000256" key="10">
    <source>
        <dbReference type="ARBA" id="ARBA00023136"/>
    </source>
</evidence>
<gene>
    <name evidence="13" type="ORF">M8C21_003283</name>
</gene>
<reference evidence="13" key="1">
    <citation type="submission" date="2022-06" db="EMBL/GenBank/DDBJ databases">
        <title>Uncovering the hologenomic basis of an extraordinary plant invasion.</title>
        <authorList>
            <person name="Bieker V.C."/>
            <person name="Martin M.D."/>
            <person name="Gilbert T."/>
            <person name="Hodgins K."/>
            <person name="Battlay P."/>
            <person name="Petersen B."/>
            <person name="Wilson J."/>
        </authorList>
    </citation>
    <scope>NUCLEOTIDE SEQUENCE</scope>
    <source>
        <strain evidence="13">AA19_3_7</strain>
        <tissue evidence="13">Leaf</tissue>
    </source>
</reference>
<dbReference type="PRINTS" id="PR00463">
    <property type="entry name" value="EP450I"/>
</dbReference>
<dbReference type="Gene3D" id="1.10.630.10">
    <property type="entry name" value="Cytochrome P450"/>
    <property type="match status" value="2"/>
</dbReference>
<evidence type="ECO:0000256" key="6">
    <source>
        <dbReference type="ARBA" id="ARBA00022989"/>
    </source>
</evidence>
<dbReference type="SUPFAM" id="SSF48264">
    <property type="entry name" value="Cytochrome P450"/>
    <property type="match status" value="1"/>
</dbReference>
<keyword evidence="14" id="KW-1185">Reference proteome</keyword>
<evidence type="ECO:0000313" key="13">
    <source>
        <dbReference type="EMBL" id="KAI7753181.1"/>
    </source>
</evidence>
<dbReference type="GO" id="GO:0004497">
    <property type="term" value="F:monooxygenase activity"/>
    <property type="evidence" value="ECO:0007669"/>
    <property type="project" value="UniProtKB-KW"/>
</dbReference>
<protein>
    <submittedName>
        <fullName evidence="13">Uncharacterized protein</fullName>
    </submittedName>
</protein>
<dbReference type="PANTHER" id="PTHR24282:SF234">
    <property type="entry name" value="CYTOCHROME P450-RELATED"/>
    <property type="match status" value="1"/>
</dbReference>
<dbReference type="GO" id="GO:0016705">
    <property type="term" value="F:oxidoreductase activity, acting on paired donors, with incorporation or reduction of molecular oxygen"/>
    <property type="evidence" value="ECO:0007669"/>
    <property type="project" value="InterPro"/>
</dbReference>
<evidence type="ECO:0000256" key="4">
    <source>
        <dbReference type="ARBA" id="ARBA00022692"/>
    </source>
</evidence>
<keyword evidence="9 12" id="KW-0503">Monooxygenase</keyword>
<comment type="similarity">
    <text evidence="2 12">Belongs to the cytochrome P450 family.</text>
</comment>
<comment type="subcellular location">
    <subcellularLocation>
        <location evidence="1">Membrane</location>
    </subcellularLocation>
</comment>
<accession>A0AAD5D2W6</accession>
<keyword evidence="3 11" id="KW-0349">Heme</keyword>
<proteinExistence type="inferred from homology"/>
<keyword evidence="6" id="KW-1133">Transmembrane helix</keyword>
<keyword evidence="7 12" id="KW-0560">Oxidoreductase</keyword>
<dbReference type="GO" id="GO:0016020">
    <property type="term" value="C:membrane"/>
    <property type="evidence" value="ECO:0007669"/>
    <property type="project" value="UniProtKB-SubCell"/>
</dbReference>
<dbReference type="InterPro" id="IPR050665">
    <property type="entry name" value="Cytochrome_P450_Monooxygen"/>
</dbReference>
<dbReference type="GO" id="GO:0005506">
    <property type="term" value="F:iron ion binding"/>
    <property type="evidence" value="ECO:0007669"/>
    <property type="project" value="InterPro"/>
</dbReference>
<dbReference type="InterPro" id="IPR002401">
    <property type="entry name" value="Cyt_P450_E_grp-I"/>
</dbReference>
<evidence type="ECO:0000256" key="12">
    <source>
        <dbReference type="RuleBase" id="RU000461"/>
    </source>
</evidence>
<evidence type="ECO:0000256" key="11">
    <source>
        <dbReference type="PIRSR" id="PIRSR602401-1"/>
    </source>
</evidence>